<dbReference type="AlphaFoldDB" id="A0A841TDQ3"/>
<evidence type="ECO:0000259" key="3">
    <source>
        <dbReference type="Pfam" id="PF03061"/>
    </source>
</evidence>
<evidence type="ECO:0000256" key="2">
    <source>
        <dbReference type="ARBA" id="ARBA00022801"/>
    </source>
</evidence>
<reference evidence="4 5" key="1">
    <citation type="submission" date="2020-08" db="EMBL/GenBank/DDBJ databases">
        <title>Cohnella phylogeny.</title>
        <authorList>
            <person name="Dunlap C."/>
        </authorList>
    </citation>
    <scope>NUCLEOTIDE SEQUENCE [LARGE SCALE GENOMIC DNA]</scope>
    <source>
        <strain evidence="4 5">DSM 103658</strain>
    </source>
</reference>
<sequence length="140" mass="15633">MEELAEKIKQWEEMGNKSFWGHLGCRLEEWSDREVTISMEIKPELLNLAGILHGGVHASLIDTVIGILVMIVRGEENVVTTNLNMHFLESTSSGRVFATAEIVHMTRRSITATGYVRSEDGDKLAFGTATFRSIGQRPQT</sequence>
<proteinExistence type="inferred from homology"/>
<name>A0A841TDQ3_9BACL</name>
<dbReference type="GO" id="GO:0005829">
    <property type="term" value="C:cytosol"/>
    <property type="evidence" value="ECO:0007669"/>
    <property type="project" value="TreeGrafter"/>
</dbReference>
<dbReference type="PANTHER" id="PTHR43240">
    <property type="entry name" value="1,4-DIHYDROXY-2-NAPHTHOYL-COA THIOESTERASE 1"/>
    <property type="match status" value="1"/>
</dbReference>
<dbReference type="CDD" id="cd03443">
    <property type="entry name" value="PaaI_thioesterase"/>
    <property type="match status" value="1"/>
</dbReference>
<dbReference type="EMBL" id="JACJVN010000051">
    <property type="protein sequence ID" value="MBB6678165.1"/>
    <property type="molecule type" value="Genomic_DNA"/>
</dbReference>
<dbReference type="Proteomes" id="UP000574133">
    <property type="component" value="Unassembled WGS sequence"/>
</dbReference>
<protein>
    <submittedName>
        <fullName evidence="4">PaaI family thioesterase</fullName>
    </submittedName>
</protein>
<gene>
    <name evidence="4" type="ORF">H4Q31_12730</name>
</gene>
<feature type="domain" description="Thioesterase" evidence="3">
    <location>
        <begin position="50"/>
        <end position="124"/>
    </location>
</feature>
<organism evidence="4 5">
    <name type="scientific">Cohnella lubricantis</name>
    <dbReference type="NCBI Taxonomy" id="2163172"/>
    <lineage>
        <taxon>Bacteria</taxon>
        <taxon>Bacillati</taxon>
        <taxon>Bacillota</taxon>
        <taxon>Bacilli</taxon>
        <taxon>Bacillales</taxon>
        <taxon>Paenibacillaceae</taxon>
        <taxon>Cohnella</taxon>
    </lineage>
</organism>
<evidence type="ECO:0000256" key="1">
    <source>
        <dbReference type="ARBA" id="ARBA00008324"/>
    </source>
</evidence>
<dbReference type="RefSeq" id="WP_185179438.1">
    <property type="nucleotide sequence ID" value="NZ_CBCSEP010000019.1"/>
</dbReference>
<evidence type="ECO:0000313" key="4">
    <source>
        <dbReference type="EMBL" id="MBB6678165.1"/>
    </source>
</evidence>
<accession>A0A841TDQ3</accession>
<dbReference type="InterPro" id="IPR003736">
    <property type="entry name" value="PAAI_dom"/>
</dbReference>
<dbReference type="InterPro" id="IPR006683">
    <property type="entry name" value="Thioestr_dom"/>
</dbReference>
<dbReference type="GO" id="GO:0061522">
    <property type="term" value="F:1,4-dihydroxy-2-naphthoyl-CoA thioesterase activity"/>
    <property type="evidence" value="ECO:0007669"/>
    <property type="project" value="TreeGrafter"/>
</dbReference>
<keyword evidence="2" id="KW-0378">Hydrolase</keyword>
<comment type="caution">
    <text evidence="4">The sequence shown here is derived from an EMBL/GenBank/DDBJ whole genome shotgun (WGS) entry which is preliminary data.</text>
</comment>
<comment type="similarity">
    <text evidence="1">Belongs to the thioesterase PaaI family.</text>
</comment>
<dbReference type="Gene3D" id="3.10.129.10">
    <property type="entry name" value="Hotdog Thioesterase"/>
    <property type="match status" value="1"/>
</dbReference>
<dbReference type="PANTHER" id="PTHR43240:SF5">
    <property type="entry name" value="1,4-DIHYDROXY-2-NAPHTHOYL-COA THIOESTERASE 1"/>
    <property type="match status" value="1"/>
</dbReference>
<evidence type="ECO:0000313" key="5">
    <source>
        <dbReference type="Proteomes" id="UP000574133"/>
    </source>
</evidence>
<keyword evidence="5" id="KW-1185">Reference proteome</keyword>
<dbReference type="InterPro" id="IPR029069">
    <property type="entry name" value="HotDog_dom_sf"/>
</dbReference>
<dbReference type="NCBIfam" id="TIGR00369">
    <property type="entry name" value="unchar_dom_1"/>
    <property type="match status" value="1"/>
</dbReference>
<dbReference type="Pfam" id="PF03061">
    <property type="entry name" value="4HBT"/>
    <property type="match status" value="1"/>
</dbReference>
<dbReference type="SUPFAM" id="SSF54637">
    <property type="entry name" value="Thioesterase/thiol ester dehydrase-isomerase"/>
    <property type="match status" value="1"/>
</dbReference>